<protein>
    <recommendedName>
        <fullName evidence="8">OTU domain-containing protein</fullName>
    </recommendedName>
</protein>
<dbReference type="Gene3D" id="1.20.1740.10">
    <property type="entry name" value="Amino acid/polyamine transporter I"/>
    <property type="match status" value="1"/>
</dbReference>
<dbReference type="Pfam" id="PF02810">
    <property type="entry name" value="SEC-C"/>
    <property type="match status" value="1"/>
</dbReference>
<evidence type="ECO:0000256" key="2">
    <source>
        <dbReference type="ARBA" id="ARBA00022448"/>
    </source>
</evidence>
<dbReference type="EnsemblPlants" id="Pp3c17_8570V3.9">
    <property type="protein sequence ID" value="Pp3c17_8570V3.9"/>
    <property type="gene ID" value="Pp3c17_8570"/>
</dbReference>
<keyword evidence="3 7" id="KW-0812">Transmembrane</keyword>
<reference evidence="9 10" key="2">
    <citation type="journal article" date="2018" name="Plant J.">
        <title>The Physcomitrella patens chromosome-scale assembly reveals moss genome structure and evolution.</title>
        <authorList>
            <person name="Lang D."/>
            <person name="Ullrich K.K."/>
            <person name="Murat F."/>
            <person name="Fuchs J."/>
            <person name="Jenkins J."/>
            <person name="Haas F.B."/>
            <person name="Piednoel M."/>
            <person name="Gundlach H."/>
            <person name="Van Bel M."/>
            <person name="Meyberg R."/>
            <person name="Vives C."/>
            <person name="Morata J."/>
            <person name="Symeonidi A."/>
            <person name="Hiss M."/>
            <person name="Muchero W."/>
            <person name="Kamisugi Y."/>
            <person name="Saleh O."/>
            <person name="Blanc G."/>
            <person name="Decker E.L."/>
            <person name="van Gessel N."/>
            <person name="Grimwood J."/>
            <person name="Hayes R.D."/>
            <person name="Graham S.W."/>
            <person name="Gunter L.E."/>
            <person name="McDaniel S.F."/>
            <person name="Hoernstein S.N.W."/>
            <person name="Larsson A."/>
            <person name="Li F.W."/>
            <person name="Perroud P.F."/>
            <person name="Phillips J."/>
            <person name="Ranjan P."/>
            <person name="Rokshar D.S."/>
            <person name="Rothfels C.J."/>
            <person name="Schneider L."/>
            <person name="Shu S."/>
            <person name="Stevenson D.W."/>
            <person name="Thummler F."/>
            <person name="Tillich M."/>
            <person name="Villarreal Aguilar J.C."/>
            <person name="Widiez T."/>
            <person name="Wong G.K."/>
            <person name="Wymore A."/>
            <person name="Zhang Y."/>
            <person name="Zimmer A.D."/>
            <person name="Quatrano R.S."/>
            <person name="Mayer K.F.X."/>
            <person name="Goodstein D."/>
            <person name="Casacuberta J.M."/>
            <person name="Vandepoele K."/>
            <person name="Reski R."/>
            <person name="Cuming A.C."/>
            <person name="Tuskan G.A."/>
            <person name="Maumus F."/>
            <person name="Salse J."/>
            <person name="Schmutz J."/>
            <person name="Rensing S.A."/>
        </authorList>
    </citation>
    <scope>NUCLEOTIDE SEQUENCE [LARGE SCALE GENOMIC DNA]</scope>
    <source>
        <strain evidence="9 10">cv. Gransden 2004</strain>
    </source>
</reference>
<feature type="transmembrane region" description="Helical" evidence="7">
    <location>
        <begin position="412"/>
        <end position="431"/>
    </location>
</feature>
<keyword evidence="2" id="KW-0813">Transport</keyword>
<sequence>MGQKRTGLRMRVSGRRHKDKVLEIASLNEQLSLLGLKVVPVTADGNCFFRAVADQLEGAEEQHSAYRQKAVDYLQEHREDFEPFLEDGIPFDNYLKTMRENCVWAGHMEIQATSLVTRTNICIHQLKTPRWHIRNFNTADTKTIHLSYHDGEHYNSIRRQDDPGICPALPFIIEGDATPATQPPPIKTRSFSRDKGIEAATMKSVMERSGCTSETRVREVLRDVRGDADAATEYLIAEMSGDASSSCSYESDSGSPAATSDQSSFYGTSISGEDDSARSLVSSTINESEGGTGIFNDSSASSKQSVGRNKPCPCGSRRKYKACCGTSRTRMTLAYMSRAEESIANRLRRQKQKITMGYHHTSNEEMICSAFPTSGGLYFWSAQLASPEWKPFASWITGWFNVAGQWAGTCSVSFALFELLSVMALLATGGANGGGYLMNKYEVVGINGVILFSTGLLNCMPIQYLDYLSPFSAAWQLIGTFLLIIILPSVATKRQSISFVFTSFYVPTDLKLPSRPYIFLLGLIINQYVICGYDASAHMAEETKASDRDGALGILSSVVATLVVGYAFIMGITFVMMDSNMLVVHGPVWDWYRRGALP</sequence>
<feature type="compositionally biased region" description="Low complexity" evidence="6">
    <location>
        <begin position="243"/>
        <end position="255"/>
    </location>
</feature>
<organism evidence="9 10">
    <name type="scientific">Physcomitrium patens</name>
    <name type="common">Spreading-leaved earth moss</name>
    <name type="synonym">Physcomitrella patens</name>
    <dbReference type="NCBI Taxonomy" id="3218"/>
    <lineage>
        <taxon>Eukaryota</taxon>
        <taxon>Viridiplantae</taxon>
        <taxon>Streptophyta</taxon>
        <taxon>Embryophyta</taxon>
        <taxon>Bryophyta</taxon>
        <taxon>Bryophytina</taxon>
        <taxon>Bryopsida</taxon>
        <taxon>Funariidae</taxon>
        <taxon>Funariales</taxon>
        <taxon>Funariaceae</taxon>
        <taxon>Physcomitrium</taxon>
    </lineage>
</organism>
<keyword evidence="10" id="KW-1185">Reference proteome</keyword>
<dbReference type="GO" id="GO:0016020">
    <property type="term" value="C:membrane"/>
    <property type="evidence" value="ECO:0007669"/>
    <property type="project" value="UniProtKB-SubCell"/>
</dbReference>
<reference evidence="9 10" key="1">
    <citation type="journal article" date="2008" name="Science">
        <title>The Physcomitrella genome reveals evolutionary insights into the conquest of land by plants.</title>
        <authorList>
            <person name="Rensing S."/>
            <person name="Lang D."/>
            <person name="Zimmer A."/>
            <person name="Terry A."/>
            <person name="Salamov A."/>
            <person name="Shapiro H."/>
            <person name="Nishiyama T."/>
            <person name="Perroud P.-F."/>
            <person name="Lindquist E."/>
            <person name="Kamisugi Y."/>
            <person name="Tanahashi T."/>
            <person name="Sakakibara K."/>
            <person name="Fujita T."/>
            <person name="Oishi K."/>
            <person name="Shin-I T."/>
            <person name="Kuroki Y."/>
            <person name="Toyoda A."/>
            <person name="Suzuki Y."/>
            <person name="Hashimoto A."/>
            <person name="Yamaguchi K."/>
            <person name="Sugano A."/>
            <person name="Kohara Y."/>
            <person name="Fujiyama A."/>
            <person name="Anterola A."/>
            <person name="Aoki S."/>
            <person name="Ashton N."/>
            <person name="Barbazuk W.B."/>
            <person name="Barker E."/>
            <person name="Bennetzen J."/>
            <person name="Bezanilla M."/>
            <person name="Blankenship R."/>
            <person name="Cho S.H."/>
            <person name="Dutcher S."/>
            <person name="Estelle M."/>
            <person name="Fawcett J.A."/>
            <person name="Gundlach H."/>
            <person name="Hanada K."/>
            <person name="Heyl A."/>
            <person name="Hicks K.A."/>
            <person name="Hugh J."/>
            <person name="Lohr M."/>
            <person name="Mayer K."/>
            <person name="Melkozernov A."/>
            <person name="Murata T."/>
            <person name="Nelson D."/>
            <person name="Pils B."/>
            <person name="Prigge M."/>
            <person name="Reiss B."/>
            <person name="Renner T."/>
            <person name="Rombauts S."/>
            <person name="Rushton P."/>
            <person name="Sanderfoot A."/>
            <person name="Schween G."/>
            <person name="Shiu S.-H."/>
            <person name="Stueber K."/>
            <person name="Theodoulou F.L."/>
            <person name="Tu H."/>
            <person name="Van de Peer Y."/>
            <person name="Verrier P.J."/>
            <person name="Waters E."/>
            <person name="Wood A."/>
            <person name="Yang L."/>
            <person name="Cove D."/>
            <person name="Cuming A."/>
            <person name="Hasebe M."/>
            <person name="Lucas S."/>
            <person name="Mishler D.B."/>
            <person name="Reski R."/>
            <person name="Grigoriev I."/>
            <person name="Quatrano R.S."/>
            <person name="Boore J.L."/>
        </authorList>
    </citation>
    <scope>NUCLEOTIDE SEQUENCE [LARGE SCALE GENOMIC DNA]</scope>
    <source>
        <strain evidence="9 10">cv. Gransden 2004</strain>
    </source>
</reference>
<dbReference type="AlphaFoldDB" id="A0A7I4BCY4"/>
<evidence type="ECO:0000313" key="9">
    <source>
        <dbReference type="EnsemblPlants" id="Pp3c17_8570V3.9"/>
    </source>
</evidence>
<dbReference type="GO" id="GO:0022857">
    <property type="term" value="F:transmembrane transporter activity"/>
    <property type="evidence" value="ECO:0007669"/>
    <property type="project" value="InterPro"/>
</dbReference>
<evidence type="ECO:0000256" key="5">
    <source>
        <dbReference type="ARBA" id="ARBA00023136"/>
    </source>
</evidence>
<dbReference type="InterPro" id="IPR003323">
    <property type="entry name" value="OTU_dom"/>
</dbReference>
<dbReference type="EMBL" id="ABEU02000017">
    <property type="status" value="NOT_ANNOTATED_CDS"/>
    <property type="molecule type" value="Genomic_DNA"/>
</dbReference>
<evidence type="ECO:0000313" key="10">
    <source>
        <dbReference type="Proteomes" id="UP000006727"/>
    </source>
</evidence>
<dbReference type="InterPro" id="IPR038765">
    <property type="entry name" value="Papain-like_cys_pep_sf"/>
</dbReference>
<dbReference type="InterPro" id="IPR002293">
    <property type="entry name" value="AA/rel_permease1"/>
</dbReference>
<evidence type="ECO:0000259" key="8">
    <source>
        <dbReference type="PROSITE" id="PS50802"/>
    </source>
</evidence>
<evidence type="ECO:0000256" key="7">
    <source>
        <dbReference type="SAM" id="Phobius"/>
    </source>
</evidence>
<keyword evidence="5 7" id="KW-0472">Membrane</keyword>
<name>A0A7I4BCY4_PHYPA</name>
<dbReference type="PANTHER" id="PTHR45649:SF30">
    <property type="entry name" value="AMINO-ACID PERMEASE BAT1"/>
    <property type="match status" value="1"/>
</dbReference>
<evidence type="ECO:0000256" key="6">
    <source>
        <dbReference type="SAM" id="MobiDB-lite"/>
    </source>
</evidence>
<evidence type="ECO:0000256" key="3">
    <source>
        <dbReference type="ARBA" id="ARBA00022692"/>
    </source>
</evidence>
<dbReference type="PANTHER" id="PTHR45649">
    <property type="entry name" value="AMINO-ACID PERMEASE BAT1"/>
    <property type="match status" value="1"/>
</dbReference>
<feature type="region of interest" description="Disordered" evidence="6">
    <location>
        <begin position="243"/>
        <end position="315"/>
    </location>
</feature>
<feature type="compositionally biased region" description="Polar residues" evidence="6">
    <location>
        <begin position="256"/>
        <end position="271"/>
    </location>
</feature>
<feature type="domain" description="OTU" evidence="8">
    <location>
        <begin position="36"/>
        <end position="160"/>
    </location>
</feature>
<dbReference type="SUPFAM" id="SSF103642">
    <property type="entry name" value="Sec-C motif"/>
    <property type="match status" value="1"/>
</dbReference>
<feature type="compositionally biased region" description="Polar residues" evidence="6">
    <location>
        <begin position="279"/>
        <end position="307"/>
    </location>
</feature>
<comment type="subcellular location">
    <subcellularLocation>
        <location evidence="1">Membrane</location>
        <topology evidence="1">Multi-pass membrane protein</topology>
    </subcellularLocation>
</comment>
<proteinExistence type="predicted"/>
<dbReference type="InterPro" id="IPR004027">
    <property type="entry name" value="SEC_C_motif"/>
</dbReference>
<dbReference type="Pfam" id="PF13520">
    <property type="entry name" value="AA_permease_2"/>
    <property type="match status" value="1"/>
</dbReference>
<dbReference type="Gene3D" id="3.10.450.50">
    <property type="match status" value="1"/>
</dbReference>
<dbReference type="PROSITE" id="PS50802">
    <property type="entry name" value="OTU"/>
    <property type="match status" value="1"/>
</dbReference>
<dbReference type="Gramene" id="Pp3c17_8570V3.9">
    <property type="protein sequence ID" value="Pp3c17_8570V3.9"/>
    <property type="gene ID" value="Pp3c17_8570"/>
</dbReference>
<dbReference type="SUPFAM" id="SSF54001">
    <property type="entry name" value="Cysteine proteinases"/>
    <property type="match status" value="1"/>
</dbReference>
<feature type="transmembrane region" description="Helical" evidence="7">
    <location>
        <begin position="471"/>
        <end position="491"/>
    </location>
</feature>
<dbReference type="FunFam" id="3.90.70.80:FF:000009">
    <property type="entry name" value="OTU domain-containing protein 3"/>
    <property type="match status" value="1"/>
</dbReference>
<dbReference type="Proteomes" id="UP000006727">
    <property type="component" value="Chromosome 17"/>
</dbReference>
<accession>A0A7I4BCY4</accession>
<dbReference type="Pfam" id="PF02338">
    <property type="entry name" value="OTU"/>
    <property type="match status" value="1"/>
</dbReference>
<feature type="transmembrane region" description="Helical" evidence="7">
    <location>
        <begin position="443"/>
        <end position="465"/>
    </location>
</feature>
<feature type="transmembrane region" description="Helical" evidence="7">
    <location>
        <begin position="550"/>
        <end position="575"/>
    </location>
</feature>
<evidence type="ECO:0000256" key="1">
    <source>
        <dbReference type="ARBA" id="ARBA00004141"/>
    </source>
</evidence>
<reference evidence="9" key="3">
    <citation type="submission" date="2020-12" db="UniProtKB">
        <authorList>
            <consortium name="EnsemblPlants"/>
        </authorList>
    </citation>
    <scope>IDENTIFICATION</scope>
</reference>
<evidence type="ECO:0000256" key="4">
    <source>
        <dbReference type="ARBA" id="ARBA00022989"/>
    </source>
</evidence>
<dbReference type="Gene3D" id="3.90.70.80">
    <property type="match status" value="1"/>
</dbReference>
<keyword evidence="4 7" id="KW-1133">Transmembrane helix</keyword>
<dbReference type="CDD" id="cd22771">
    <property type="entry name" value="OTU_plant_OTU7-like"/>
    <property type="match status" value="1"/>
</dbReference>